<accession>A0AAD6M2X4</accession>
<name>A0AAD6M2X4_9ROSI</name>
<gene>
    <name evidence="2" type="ORF">NC653_029580</name>
</gene>
<dbReference type="EMBL" id="JAQIZT010000012">
    <property type="protein sequence ID" value="KAJ6977730.1"/>
    <property type="molecule type" value="Genomic_DNA"/>
</dbReference>
<evidence type="ECO:0000256" key="1">
    <source>
        <dbReference type="SAM" id="Phobius"/>
    </source>
</evidence>
<protein>
    <submittedName>
        <fullName evidence="2">Uncharacterized protein</fullName>
    </submittedName>
</protein>
<organism evidence="2 3">
    <name type="scientific">Populus alba x Populus x berolinensis</name>
    <dbReference type="NCBI Taxonomy" id="444605"/>
    <lineage>
        <taxon>Eukaryota</taxon>
        <taxon>Viridiplantae</taxon>
        <taxon>Streptophyta</taxon>
        <taxon>Embryophyta</taxon>
        <taxon>Tracheophyta</taxon>
        <taxon>Spermatophyta</taxon>
        <taxon>Magnoliopsida</taxon>
        <taxon>eudicotyledons</taxon>
        <taxon>Gunneridae</taxon>
        <taxon>Pentapetalae</taxon>
        <taxon>rosids</taxon>
        <taxon>fabids</taxon>
        <taxon>Malpighiales</taxon>
        <taxon>Salicaceae</taxon>
        <taxon>Saliceae</taxon>
        <taxon>Populus</taxon>
    </lineage>
</organism>
<proteinExistence type="predicted"/>
<keyword evidence="1" id="KW-1133">Transmembrane helix</keyword>
<dbReference type="AlphaFoldDB" id="A0AAD6M2X4"/>
<reference evidence="2" key="1">
    <citation type="journal article" date="2023" name="Mol. Ecol. Resour.">
        <title>Chromosome-level genome assembly of a triploid poplar Populus alba 'Berolinensis'.</title>
        <authorList>
            <person name="Chen S."/>
            <person name="Yu Y."/>
            <person name="Wang X."/>
            <person name="Wang S."/>
            <person name="Zhang T."/>
            <person name="Zhou Y."/>
            <person name="He R."/>
            <person name="Meng N."/>
            <person name="Wang Y."/>
            <person name="Liu W."/>
            <person name="Liu Z."/>
            <person name="Liu J."/>
            <person name="Guo Q."/>
            <person name="Huang H."/>
            <person name="Sederoff R.R."/>
            <person name="Wang G."/>
            <person name="Qu G."/>
            <person name="Chen S."/>
        </authorList>
    </citation>
    <scope>NUCLEOTIDE SEQUENCE</scope>
    <source>
        <strain evidence="2">SC-2020</strain>
    </source>
</reference>
<comment type="caution">
    <text evidence="2">The sequence shown here is derived from an EMBL/GenBank/DDBJ whole genome shotgun (WGS) entry which is preliminary data.</text>
</comment>
<keyword evidence="1" id="KW-0812">Transmembrane</keyword>
<keyword evidence="3" id="KW-1185">Reference proteome</keyword>
<dbReference type="Proteomes" id="UP001164929">
    <property type="component" value="Chromosome 12"/>
</dbReference>
<evidence type="ECO:0000313" key="3">
    <source>
        <dbReference type="Proteomes" id="UP001164929"/>
    </source>
</evidence>
<keyword evidence="1" id="KW-0472">Membrane</keyword>
<evidence type="ECO:0000313" key="2">
    <source>
        <dbReference type="EMBL" id="KAJ6977730.1"/>
    </source>
</evidence>
<feature type="transmembrane region" description="Helical" evidence="1">
    <location>
        <begin position="33"/>
        <end position="55"/>
    </location>
</feature>
<sequence length="65" mass="8011">MIKEYLKTHVQEFCIGIYKEMIRLIKMDNAYRIYMILHFSTNIVCFVILNMYSFLVNKKFIIFNY</sequence>